<sequence>MKVYRWINNENVMILRYKNDLDNDHPIFTSFNGDSVLGSWTPFELITFYKKKYKDIPLYDSGMPVVSRRVRDIIEPYVANEVEFLPLIHEELELYMINVTNIIDCVDYDRSEVLLSVGKMAGFTKIVFDFSKIPSETYLFKIREMAETKVFLTQAFKEIIESHKIKDLDFSDDYDSKFTKEMQIQQQQQYEAALTVLENYQGHEFSYEEAISKIDAALAVETGKWRMQRDEKGRLWLGQLKPDLNYLWMRPMYIPPMLLGYRWHEIERSII</sequence>
<dbReference type="Pfam" id="PF07791">
    <property type="entry name" value="Imm11"/>
    <property type="match status" value="1"/>
</dbReference>
<feature type="domain" description="Immunity MXAN-0049 protein" evidence="1">
    <location>
        <begin position="53"/>
        <end position="172"/>
    </location>
</feature>
<reference evidence="2" key="1">
    <citation type="submission" date="2022-04" db="EMBL/GenBank/DDBJ databases">
        <title>Paenibacillus mangrovi sp. nov., a novel endophytic bacterium isolated from bark of Kandelia candel.</title>
        <authorList>
            <person name="Tuo L."/>
        </authorList>
    </citation>
    <scope>NUCLEOTIDE SEQUENCE</scope>
    <source>
        <strain evidence="2">KQZ6P-2</strain>
    </source>
</reference>
<gene>
    <name evidence="2" type="ORF">MUG84_13895</name>
</gene>
<dbReference type="InterPro" id="IPR012433">
    <property type="entry name" value="Imm11"/>
</dbReference>
<comment type="caution">
    <text evidence="2">The sequence shown here is derived from an EMBL/GenBank/DDBJ whole genome shotgun (WGS) entry which is preliminary data.</text>
</comment>
<evidence type="ECO:0000313" key="3">
    <source>
        <dbReference type="Proteomes" id="UP001139347"/>
    </source>
</evidence>
<dbReference type="RefSeq" id="WP_244725647.1">
    <property type="nucleotide sequence ID" value="NZ_JALIRP010000005.1"/>
</dbReference>
<name>A0A9X2B3B9_9BACL</name>
<accession>A0A9X2B3B9</accession>
<keyword evidence="3" id="KW-1185">Reference proteome</keyword>
<evidence type="ECO:0000259" key="1">
    <source>
        <dbReference type="Pfam" id="PF07791"/>
    </source>
</evidence>
<organism evidence="2 3">
    <name type="scientific">Paenibacillus mangrovi</name>
    <dbReference type="NCBI Taxonomy" id="2931978"/>
    <lineage>
        <taxon>Bacteria</taxon>
        <taxon>Bacillati</taxon>
        <taxon>Bacillota</taxon>
        <taxon>Bacilli</taxon>
        <taxon>Bacillales</taxon>
        <taxon>Paenibacillaceae</taxon>
        <taxon>Paenibacillus</taxon>
    </lineage>
</organism>
<proteinExistence type="predicted"/>
<dbReference type="Proteomes" id="UP001139347">
    <property type="component" value="Unassembled WGS sequence"/>
</dbReference>
<dbReference type="AlphaFoldDB" id="A0A9X2B3B9"/>
<evidence type="ECO:0000313" key="2">
    <source>
        <dbReference type="EMBL" id="MCJ8012825.1"/>
    </source>
</evidence>
<protein>
    <recommendedName>
        <fullName evidence="1">Immunity MXAN-0049 protein domain-containing protein</fullName>
    </recommendedName>
</protein>
<dbReference type="EMBL" id="JALIRP010000005">
    <property type="protein sequence ID" value="MCJ8012825.1"/>
    <property type="molecule type" value="Genomic_DNA"/>
</dbReference>